<dbReference type="InterPro" id="IPR046936">
    <property type="entry name" value="BIM1-like"/>
</dbReference>
<keyword evidence="9" id="KW-1133">Transmembrane helix</keyword>
<dbReference type="STRING" id="1220924.W2S3W3"/>
<dbReference type="InParanoid" id="W2S3W3"/>
<evidence type="ECO:0000256" key="3">
    <source>
        <dbReference type="ARBA" id="ARBA00022622"/>
    </source>
</evidence>
<evidence type="ECO:0000256" key="7">
    <source>
        <dbReference type="ARBA" id="ARBA00023288"/>
    </source>
</evidence>
<dbReference type="Pfam" id="PF20238">
    <property type="entry name" value="BIM1-like_dom"/>
    <property type="match status" value="1"/>
</dbReference>
<dbReference type="PANTHER" id="PTHR34992:SF5">
    <property type="entry name" value="ANCHORED PROTEIN, PUTATIVE (AFU_ORTHOLOGUE AFUA_6G02800)-RELATED"/>
    <property type="match status" value="1"/>
</dbReference>
<keyword evidence="2" id="KW-1003">Cell membrane</keyword>
<keyword evidence="4 10" id="KW-0732">Signal</keyword>
<dbReference type="OrthoDB" id="2587363at2759"/>
<comment type="subcellular location">
    <subcellularLocation>
        <location evidence="1">Cell membrane</location>
        <topology evidence="1">Lipid-anchor</topology>
        <topology evidence="1">GPI-anchor</topology>
    </subcellularLocation>
</comment>
<dbReference type="PANTHER" id="PTHR34992">
    <property type="entry name" value="HYPHAL ANASTAMOSIS-7 PROTEIN"/>
    <property type="match status" value="1"/>
</dbReference>
<feature type="compositionally biased region" description="Low complexity" evidence="8">
    <location>
        <begin position="203"/>
        <end position="223"/>
    </location>
</feature>
<feature type="domain" description="Copper acquisition factor BIM1-like" evidence="11">
    <location>
        <begin position="35"/>
        <end position="186"/>
    </location>
</feature>
<dbReference type="CDD" id="cd21176">
    <property type="entry name" value="LPMO_auxiliary-like"/>
    <property type="match status" value="1"/>
</dbReference>
<dbReference type="Proteomes" id="UP000030752">
    <property type="component" value="Unassembled WGS sequence"/>
</dbReference>
<feature type="chain" id="PRO_5004824862" description="Copper acquisition factor BIM1-like domain-containing protein" evidence="10">
    <location>
        <begin position="25"/>
        <end position="303"/>
    </location>
</feature>
<keyword evidence="5 9" id="KW-0472">Membrane</keyword>
<dbReference type="EMBL" id="KB822718">
    <property type="protein sequence ID" value="ETN42743.1"/>
    <property type="molecule type" value="Genomic_DNA"/>
</dbReference>
<protein>
    <recommendedName>
        <fullName evidence="11">Copper acquisition factor BIM1-like domain-containing protein</fullName>
    </recommendedName>
</protein>
<feature type="transmembrane region" description="Helical" evidence="9">
    <location>
        <begin position="233"/>
        <end position="256"/>
    </location>
</feature>
<dbReference type="GO" id="GO:0098552">
    <property type="term" value="C:side of membrane"/>
    <property type="evidence" value="ECO:0007669"/>
    <property type="project" value="UniProtKB-KW"/>
</dbReference>
<sequence length="303" mass="32435">MMFQSLPSLKHLLIFSFLATSALSQDHGEEAAKEMGPVAFMWPADREWGAAQDNTAPCGSSQGIANRTEFPLVNGQVALVMQEEAWHVMVSIAHTPNPTSNDDFELLIDRYHIPDVDPGHECYPLPQNFSDGIRAGANATLQLVYLADFDDRGESNGNNETFYACADITFVEVSDFTYQVPCFNATVPEFTLPSEGDDEDNQDSSASGSDSASASPSPASGSSSGSGGLSGGAIAGIVIGVVAGVGLLAAAGFFIWRLRNQRERLRAQEASVRAVKWDQAERPSTTPSEQEGDVALRDIQARA</sequence>
<dbReference type="VEuPathDB" id="FungiDB:HMPREF1541_01901"/>
<evidence type="ECO:0000256" key="2">
    <source>
        <dbReference type="ARBA" id="ARBA00022475"/>
    </source>
</evidence>
<dbReference type="AlphaFoldDB" id="W2S3W3"/>
<evidence type="ECO:0000259" key="11">
    <source>
        <dbReference type="Pfam" id="PF20238"/>
    </source>
</evidence>
<evidence type="ECO:0000256" key="5">
    <source>
        <dbReference type="ARBA" id="ARBA00023136"/>
    </source>
</evidence>
<keyword evidence="3" id="KW-0336">GPI-anchor</keyword>
<organism evidence="12 13">
    <name type="scientific">Cyphellophora europaea (strain CBS 101466)</name>
    <name type="common">Phialophora europaea</name>
    <dbReference type="NCBI Taxonomy" id="1220924"/>
    <lineage>
        <taxon>Eukaryota</taxon>
        <taxon>Fungi</taxon>
        <taxon>Dikarya</taxon>
        <taxon>Ascomycota</taxon>
        <taxon>Pezizomycotina</taxon>
        <taxon>Eurotiomycetes</taxon>
        <taxon>Chaetothyriomycetidae</taxon>
        <taxon>Chaetothyriales</taxon>
        <taxon>Cyphellophoraceae</taxon>
        <taxon>Cyphellophora</taxon>
    </lineage>
</organism>
<dbReference type="GeneID" id="19969240"/>
<keyword evidence="13" id="KW-1185">Reference proteome</keyword>
<name>W2S3W3_CYPE1</name>
<evidence type="ECO:0000256" key="1">
    <source>
        <dbReference type="ARBA" id="ARBA00004609"/>
    </source>
</evidence>
<feature type="signal peptide" evidence="10">
    <location>
        <begin position="1"/>
        <end position="24"/>
    </location>
</feature>
<evidence type="ECO:0000256" key="9">
    <source>
        <dbReference type="SAM" id="Phobius"/>
    </source>
</evidence>
<keyword evidence="9" id="KW-0812">Transmembrane</keyword>
<dbReference type="HOGENOM" id="CLU_067864_1_0_1"/>
<dbReference type="RefSeq" id="XP_008714479.1">
    <property type="nucleotide sequence ID" value="XM_008716257.1"/>
</dbReference>
<dbReference type="GO" id="GO:0005886">
    <property type="term" value="C:plasma membrane"/>
    <property type="evidence" value="ECO:0007669"/>
    <property type="project" value="UniProtKB-SubCell"/>
</dbReference>
<keyword evidence="7" id="KW-0449">Lipoprotein</keyword>
<evidence type="ECO:0000256" key="8">
    <source>
        <dbReference type="SAM" id="MobiDB-lite"/>
    </source>
</evidence>
<feature type="region of interest" description="Disordered" evidence="8">
    <location>
        <begin position="271"/>
        <end position="303"/>
    </location>
</feature>
<evidence type="ECO:0000256" key="4">
    <source>
        <dbReference type="ARBA" id="ARBA00022729"/>
    </source>
</evidence>
<evidence type="ECO:0000313" key="12">
    <source>
        <dbReference type="EMBL" id="ETN42743.1"/>
    </source>
</evidence>
<keyword evidence="6" id="KW-0325">Glycoprotein</keyword>
<gene>
    <name evidence="12" type="ORF">HMPREF1541_01901</name>
</gene>
<evidence type="ECO:0000313" key="13">
    <source>
        <dbReference type="Proteomes" id="UP000030752"/>
    </source>
</evidence>
<dbReference type="eggNOG" id="ENOG502S3DR">
    <property type="taxonomic scope" value="Eukaryota"/>
</dbReference>
<reference evidence="12 13" key="1">
    <citation type="submission" date="2013-03" db="EMBL/GenBank/DDBJ databases">
        <title>The Genome Sequence of Phialophora europaea CBS 101466.</title>
        <authorList>
            <consortium name="The Broad Institute Genomics Platform"/>
            <person name="Cuomo C."/>
            <person name="de Hoog S."/>
            <person name="Gorbushina A."/>
            <person name="Walker B."/>
            <person name="Young S.K."/>
            <person name="Zeng Q."/>
            <person name="Gargeya S."/>
            <person name="Fitzgerald M."/>
            <person name="Haas B."/>
            <person name="Abouelleil A."/>
            <person name="Allen A.W."/>
            <person name="Alvarado L."/>
            <person name="Arachchi H.M."/>
            <person name="Berlin A.M."/>
            <person name="Chapman S.B."/>
            <person name="Gainer-Dewar J."/>
            <person name="Goldberg J."/>
            <person name="Griggs A."/>
            <person name="Gujja S."/>
            <person name="Hansen M."/>
            <person name="Howarth C."/>
            <person name="Imamovic A."/>
            <person name="Ireland A."/>
            <person name="Larimer J."/>
            <person name="McCowan C."/>
            <person name="Murphy C."/>
            <person name="Pearson M."/>
            <person name="Poon T.W."/>
            <person name="Priest M."/>
            <person name="Roberts A."/>
            <person name="Saif S."/>
            <person name="Shea T."/>
            <person name="Sisk P."/>
            <person name="Sykes S."/>
            <person name="Wortman J."/>
            <person name="Nusbaum C."/>
            <person name="Birren B."/>
        </authorList>
    </citation>
    <scope>NUCLEOTIDE SEQUENCE [LARGE SCALE GENOMIC DNA]</scope>
    <source>
        <strain evidence="12 13">CBS 101466</strain>
    </source>
</reference>
<feature type="compositionally biased region" description="Basic and acidic residues" evidence="8">
    <location>
        <begin position="294"/>
        <end position="303"/>
    </location>
</feature>
<accession>W2S3W3</accession>
<evidence type="ECO:0000256" key="10">
    <source>
        <dbReference type="SAM" id="SignalP"/>
    </source>
</evidence>
<evidence type="ECO:0000256" key="6">
    <source>
        <dbReference type="ARBA" id="ARBA00023180"/>
    </source>
</evidence>
<dbReference type="InterPro" id="IPR046530">
    <property type="entry name" value="BIM1-like_dom"/>
</dbReference>
<feature type="region of interest" description="Disordered" evidence="8">
    <location>
        <begin position="191"/>
        <end position="226"/>
    </location>
</feature>
<proteinExistence type="predicted"/>